<gene>
    <name evidence="1" type="ORF">ACMD2_24922</name>
</gene>
<comment type="caution">
    <text evidence="1">The sequence shown here is derived from an EMBL/GenBank/DDBJ whole genome shotgun (WGS) entry which is preliminary data.</text>
</comment>
<evidence type="ECO:0000313" key="2">
    <source>
        <dbReference type="Proteomes" id="UP000092600"/>
    </source>
</evidence>
<dbReference type="EMBL" id="LSRQ01002234">
    <property type="protein sequence ID" value="OAY74901.1"/>
    <property type="molecule type" value="Genomic_DNA"/>
</dbReference>
<reference evidence="1 2" key="1">
    <citation type="journal article" date="2016" name="DNA Res.">
        <title>The draft genome of MD-2 pineapple using hybrid error correction of long reads.</title>
        <authorList>
            <person name="Redwan R.M."/>
            <person name="Saidin A."/>
            <person name="Kumar S.V."/>
        </authorList>
    </citation>
    <scope>NUCLEOTIDE SEQUENCE [LARGE SCALE GENOMIC DNA]</scope>
    <source>
        <strain evidence="2">cv. MD2</strain>
        <tissue evidence="1">Leaf</tissue>
    </source>
</reference>
<dbReference type="AlphaFoldDB" id="A0A199VDF2"/>
<dbReference type="Proteomes" id="UP000092600">
    <property type="component" value="Unassembled WGS sequence"/>
</dbReference>
<protein>
    <submittedName>
        <fullName evidence="1">Uncharacterized protein</fullName>
    </submittedName>
</protein>
<evidence type="ECO:0000313" key="1">
    <source>
        <dbReference type="EMBL" id="OAY74901.1"/>
    </source>
</evidence>
<sequence length="147" mass="17292">MAKAENKLKEYPVKNWNFEQIEVIKLGFQLKEIGKIRLLSTQIKKKFSEASNLDRIARITLLSSMQNDLLCECEQCPTAYDMWEALKAKFGVISTTRLRSLTMRFDSYKKRADQTMKQHMHLQSFLSIFNIDDDQIELSNSWHNIKL</sequence>
<proteinExistence type="predicted"/>
<name>A0A199VDF2_ANACO</name>
<accession>A0A199VDF2</accession>
<organism evidence="1 2">
    <name type="scientific">Ananas comosus</name>
    <name type="common">Pineapple</name>
    <name type="synonym">Ananas ananas</name>
    <dbReference type="NCBI Taxonomy" id="4615"/>
    <lineage>
        <taxon>Eukaryota</taxon>
        <taxon>Viridiplantae</taxon>
        <taxon>Streptophyta</taxon>
        <taxon>Embryophyta</taxon>
        <taxon>Tracheophyta</taxon>
        <taxon>Spermatophyta</taxon>
        <taxon>Magnoliopsida</taxon>
        <taxon>Liliopsida</taxon>
        <taxon>Poales</taxon>
        <taxon>Bromeliaceae</taxon>
        <taxon>Bromelioideae</taxon>
        <taxon>Ananas</taxon>
    </lineage>
</organism>
<dbReference type="Pfam" id="PF14223">
    <property type="entry name" value="Retrotran_gag_2"/>
    <property type="match status" value="1"/>
</dbReference>